<dbReference type="Gene3D" id="1.10.10.10">
    <property type="entry name" value="Winged helix-like DNA-binding domain superfamily/Winged helix DNA-binding domain"/>
    <property type="match status" value="1"/>
</dbReference>
<evidence type="ECO:0000259" key="3">
    <source>
        <dbReference type="Pfam" id="PF11495"/>
    </source>
</evidence>
<feature type="domain" description="Transcription regulator TrmB N-terminal" evidence="2">
    <location>
        <begin position="17"/>
        <end position="84"/>
    </location>
</feature>
<dbReference type="InterPro" id="IPR021586">
    <property type="entry name" value="Tscrpt_reg_TrmB_C"/>
</dbReference>
<accession>A0ABD5UUQ4</accession>
<dbReference type="InterPro" id="IPR036390">
    <property type="entry name" value="WH_DNA-bd_sf"/>
</dbReference>
<organism evidence="4 5">
    <name type="scientific">Halopenitus salinus</name>
    <dbReference type="NCBI Taxonomy" id="1198295"/>
    <lineage>
        <taxon>Archaea</taxon>
        <taxon>Methanobacteriati</taxon>
        <taxon>Methanobacteriota</taxon>
        <taxon>Stenosarchaea group</taxon>
        <taxon>Halobacteria</taxon>
        <taxon>Halobacteriales</taxon>
        <taxon>Haloferacaceae</taxon>
        <taxon>Halopenitus</taxon>
    </lineage>
</organism>
<proteinExistence type="inferred from homology"/>
<dbReference type="InterPro" id="IPR002831">
    <property type="entry name" value="Tscrpt_reg_TrmB_N"/>
</dbReference>
<dbReference type="AlphaFoldDB" id="A0ABD5UUQ4"/>
<evidence type="ECO:0000313" key="4">
    <source>
        <dbReference type="EMBL" id="MFC6892868.1"/>
    </source>
</evidence>
<evidence type="ECO:0000313" key="5">
    <source>
        <dbReference type="Proteomes" id="UP001596296"/>
    </source>
</evidence>
<reference evidence="4 5" key="1">
    <citation type="journal article" date="2019" name="Int. J. Syst. Evol. Microbiol.">
        <title>The Global Catalogue of Microorganisms (GCM) 10K type strain sequencing project: providing services to taxonomists for standard genome sequencing and annotation.</title>
        <authorList>
            <consortium name="The Broad Institute Genomics Platform"/>
            <consortium name="The Broad Institute Genome Sequencing Center for Infectious Disease"/>
            <person name="Wu L."/>
            <person name="Ma J."/>
        </authorList>
    </citation>
    <scope>NUCLEOTIDE SEQUENCE [LARGE SCALE GENOMIC DNA]</scope>
    <source>
        <strain evidence="4 5">SKJ47</strain>
    </source>
</reference>
<dbReference type="Pfam" id="PF11495">
    <property type="entry name" value="Regulator_TrmB"/>
    <property type="match status" value="1"/>
</dbReference>
<comment type="similarity">
    <text evidence="1">Belongs to the transcriptional regulator TrmB family.</text>
</comment>
<dbReference type="InterPro" id="IPR036388">
    <property type="entry name" value="WH-like_DNA-bd_sf"/>
</dbReference>
<keyword evidence="5" id="KW-1185">Reference proteome</keyword>
<dbReference type="PANTHER" id="PTHR34293">
    <property type="entry name" value="HTH-TYPE TRANSCRIPTIONAL REGULATOR TRMBL2"/>
    <property type="match status" value="1"/>
</dbReference>
<dbReference type="EMBL" id="JBHSXL010000009">
    <property type="protein sequence ID" value="MFC6892868.1"/>
    <property type="molecule type" value="Genomic_DNA"/>
</dbReference>
<name>A0ABD5UUQ4_9EURY</name>
<evidence type="ECO:0000256" key="1">
    <source>
        <dbReference type="ARBA" id="ARBA00007287"/>
    </source>
</evidence>
<dbReference type="Proteomes" id="UP001596296">
    <property type="component" value="Unassembled WGS sequence"/>
</dbReference>
<dbReference type="SUPFAM" id="SSF46785">
    <property type="entry name" value="Winged helix' DNA-binding domain"/>
    <property type="match status" value="1"/>
</dbReference>
<protein>
    <submittedName>
        <fullName evidence="4">TrmB family transcriptional regulator</fullName>
    </submittedName>
</protein>
<dbReference type="PANTHER" id="PTHR34293:SF1">
    <property type="entry name" value="HTH-TYPE TRANSCRIPTIONAL REGULATOR TRMBL2"/>
    <property type="match status" value="1"/>
</dbReference>
<evidence type="ECO:0000259" key="2">
    <source>
        <dbReference type="Pfam" id="PF01978"/>
    </source>
</evidence>
<dbReference type="InterPro" id="IPR051797">
    <property type="entry name" value="TrmB-like"/>
</dbReference>
<sequence length="268" mass="29682">MSGDPSDHARSTAIKQLKALGLSAYAARTFVALVSLGQGTARDVSELADVPRTRVYDAADELRDRGLVDVKRSNPKRFWAISTETAGRHFEQEYDRRVTALTDALDGLETTNRSSQQRGVWTVTGRETVAERVVDLISAADDEVVYMTAEELLTEEIVESLARASDDGVSIRLAEMSDGTEDRLERTVPGARPFESLWDWSDTPAGRLLMVDRERTLVSVLVDGNGEHPPEPRDETAIWGAGRTNSLVVVLKALFTWQLDDDHDSHDE</sequence>
<feature type="domain" description="Transcription regulator TrmB C-terminal" evidence="3">
    <location>
        <begin position="120"/>
        <end position="185"/>
    </location>
</feature>
<dbReference type="Pfam" id="PF01978">
    <property type="entry name" value="TrmB"/>
    <property type="match status" value="1"/>
</dbReference>
<comment type="caution">
    <text evidence="4">The sequence shown here is derived from an EMBL/GenBank/DDBJ whole genome shotgun (WGS) entry which is preliminary data.</text>
</comment>
<gene>
    <name evidence="4" type="ORF">ACFQE9_09670</name>
</gene>
<dbReference type="RefSeq" id="WP_379743873.1">
    <property type="nucleotide sequence ID" value="NZ_JBHSVN010000001.1"/>
</dbReference>